<evidence type="ECO:0000259" key="6">
    <source>
        <dbReference type="PROSITE" id="PS51175"/>
    </source>
</evidence>
<dbReference type="Proteomes" id="UP000295497">
    <property type="component" value="Chromosome"/>
</dbReference>
<dbReference type="GO" id="GO:0004553">
    <property type="term" value="F:hydrolase activity, hydrolyzing O-glycosyl compounds"/>
    <property type="evidence" value="ECO:0007669"/>
    <property type="project" value="InterPro"/>
</dbReference>
<evidence type="ECO:0000256" key="1">
    <source>
        <dbReference type="ARBA" id="ARBA00009865"/>
    </source>
</evidence>
<dbReference type="Pfam" id="PF03422">
    <property type="entry name" value="CBM_6"/>
    <property type="match status" value="1"/>
</dbReference>
<dbReference type="AlphaFoldDB" id="A0A4P2QJK4"/>
<dbReference type="GO" id="GO:0030246">
    <property type="term" value="F:carbohydrate binding"/>
    <property type="evidence" value="ECO:0007669"/>
    <property type="project" value="InterPro"/>
</dbReference>
<keyword evidence="2 5" id="KW-0732">Signal</keyword>
<dbReference type="InterPro" id="IPR051795">
    <property type="entry name" value="Glycosyl_Hydrlase_43"/>
</dbReference>
<dbReference type="InterPro" id="IPR013320">
    <property type="entry name" value="ConA-like_dom_sf"/>
</dbReference>
<dbReference type="Gene3D" id="2.115.10.20">
    <property type="entry name" value="Glycosyl hydrolase domain, family 43"/>
    <property type="match status" value="1"/>
</dbReference>
<gene>
    <name evidence="7" type="ORF">SOCE836_019140</name>
</gene>
<sequence>MKRHIASMTAVFLIAALPVSCGVDERISPLPYPLTIEATGDGTTDPPPGTYMHEPGTVITVTATPAPGRNFLGWSGADTGLDNPATFTMGEGATLTATFGAAFSPTTYQNPVLPGDHPDMNIYREGDDFYLVGSSFHTMPAFEILRSTDLVRWERVTRAVDSTAPALDEQTGPGQGTWGGFIVKAGDVYRVYYAIGATQYFSSAPSLEGPWSKPKKVDVFPYTPPGSDTAYERGTGSDNSVFVDPESGKTFMIIKNGLCKWDADHPNDFGINLVTEIDPKTGMLLPESTIDLSFINWDQQTGGCGDFTNPDYSKWAEGPTMAKRGDWYYYFVSTHTACGGQLHAWASKKLVGSAPEDWHWLGYVLTGKEPYAGVQHTTAPIELEDGTWWAFAHSYDCTGVGTQDWKNGEWQGLGREGILLQVTWDEQQVDGETIPVPKFTLDGRELPAPKLPPSGVPFLVPVNDEFSSDTINPAWTTFGRSEDKYSVTDRAGWLRIEPGAGETTRVVQKDTLHSSSMTVKLQFKPKAEGDAAGLHVGNGYWEDEQVLAAPTWMASGEGFMLPAILEVSVARVMEDKKDRIRFSFRSRSVKPPVEEGGAYTELDEPVVVGGSAPAPEGDTIWLKLVRTGHKATGWFSADRIEWTQVGPEIDVSTLDNFYAMAHTWIGNQAGMFATNKRADFDLFTYRDGFTWIPAAEANQQSGTDVASSKSAGTVLDGLENGDWAMYGSVDLGSGGLHAKAIQLKASSAGQGGAVEVWIDPLAGGSAIGTCNIPDTGDWEAWETTTCDVKPTEGTHEVFLKATGGAGELVRIASLRFVPSE</sequence>
<dbReference type="InterPro" id="IPR044060">
    <property type="entry name" value="Bacterial_rp_domain"/>
</dbReference>
<dbReference type="Gene3D" id="2.60.120.260">
    <property type="entry name" value="Galactose-binding domain-like"/>
    <property type="match status" value="1"/>
</dbReference>
<dbReference type="Gene3D" id="2.60.120.200">
    <property type="match status" value="1"/>
</dbReference>
<dbReference type="RefSeq" id="WP_237245172.1">
    <property type="nucleotide sequence ID" value="NZ_CP012672.1"/>
</dbReference>
<keyword evidence="3" id="KW-0378">Hydrolase</keyword>
<dbReference type="SUPFAM" id="SSF49899">
    <property type="entry name" value="Concanavalin A-like lectins/glucanases"/>
    <property type="match status" value="1"/>
</dbReference>
<feature type="signal peptide" evidence="5">
    <location>
        <begin position="1"/>
        <end position="21"/>
    </location>
</feature>
<dbReference type="InterPro" id="IPR041542">
    <property type="entry name" value="GH43_C2"/>
</dbReference>
<dbReference type="Pfam" id="PF18998">
    <property type="entry name" value="Flg_new_2"/>
    <property type="match status" value="1"/>
</dbReference>
<dbReference type="CDD" id="cd04084">
    <property type="entry name" value="CBM6_xylanase-like"/>
    <property type="match status" value="1"/>
</dbReference>
<evidence type="ECO:0000256" key="5">
    <source>
        <dbReference type="SAM" id="SignalP"/>
    </source>
</evidence>
<dbReference type="PANTHER" id="PTHR42812">
    <property type="entry name" value="BETA-XYLOSIDASE"/>
    <property type="match status" value="1"/>
</dbReference>
<evidence type="ECO:0000313" key="7">
    <source>
        <dbReference type="EMBL" id="AUX29821.1"/>
    </source>
</evidence>
<comment type="similarity">
    <text evidence="1">Belongs to the glycosyl hydrolase 43 family.</text>
</comment>
<organism evidence="7 8">
    <name type="scientific">Sorangium cellulosum</name>
    <name type="common">Polyangium cellulosum</name>
    <dbReference type="NCBI Taxonomy" id="56"/>
    <lineage>
        <taxon>Bacteria</taxon>
        <taxon>Pseudomonadati</taxon>
        <taxon>Myxococcota</taxon>
        <taxon>Polyangia</taxon>
        <taxon>Polyangiales</taxon>
        <taxon>Polyangiaceae</taxon>
        <taxon>Sorangium</taxon>
    </lineage>
</organism>
<feature type="domain" description="CBM6" evidence="6">
    <location>
        <begin position="690"/>
        <end position="817"/>
    </location>
</feature>
<dbReference type="Pfam" id="PF17851">
    <property type="entry name" value="GH43_C2"/>
    <property type="match status" value="2"/>
</dbReference>
<evidence type="ECO:0000256" key="4">
    <source>
        <dbReference type="ARBA" id="ARBA00023295"/>
    </source>
</evidence>
<keyword evidence="4" id="KW-0326">Glycosidase</keyword>
<dbReference type="InterPro" id="IPR006710">
    <property type="entry name" value="Glyco_hydro_43"/>
</dbReference>
<dbReference type="SUPFAM" id="SSF75005">
    <property type="entry name" value="Arabinanase/levansucrase/invertase"/>
    <property type="match status" value="1"/>
</dbReference>
<dbReference type="PANTHER" id="PTHR42812:SF12">
    <property type="entry name" value="BETA-XYLOSIDASE-RELATED"/>
    <property type="match status" value="1"/>
</dbReference>
<dbReference type="EMBL" id="CP012672">
    <property type="protein sequence ID" value="AUX29821.1"/>
    <property type="molecule type" value="Genomic_DNA"/>
</dbReference>
<dbReference type="SUPFAM" id="SSF49785">
    <property type="entry name" value="Galactose-binding domain-like"/>
    <property type="match status" value="1"/>
</dbReference>
<dbReference type="InterPro" id="IPR008979">
    <property type="entry name" value="Galactose-bd-like_sf"/>
</dbReference>
<evidence type="ECO:0000313" key="8">
    <source>
        <dbReference type="Proteomes" id="UP000295497"/>
    </source>
</evidence>
<dbReference type="SMART" id="SM00606">
    <property type="entry name" value="CBD_IV"/>
    <property type="match status" value="1"/>
</dbReference>
<evidence type="ECO:0000256" key="2">
    <source>
        <dbReference type="ARBA" id="ARBA00022729"/>
    </source>
</evidence>
<dbReference type="GO" id="GO:0005975">
    <property type="term" value="P:carbohydrate metabolic process"/>
    <property type="evidence" value="ECO:0007669"/>
    <property type="project" value="InterPro"/>
</dbReference>
<proteinExistence type="inferred from homology"/>
<reference evidence="7 8" key="1">
    <citation type="submission" date="2015-09" db="EMBL/GenBank/DDBJ databases">
        <title>Sorangium comparison.</title>
        <authorList>
            <person name="Zaburannyi N."/>
            <person name="Bunk B."/>
            <person name="Overmann J."/>
            <person name="Mueller R."/>
        </authorList>
    </citation>
    <scope>NUCLEOTIDE SEQUENCE [LARGE SCALE GENOMIC DNA]</scope>
    <source>
        <strain evidence="7 8">So ce836</strain>
    </source>
</reference>
<protein>
    <submittedName>
        <fullName evidence="7">Xylosidase/arabinosidase</fullName>
    </submittedName>
</protein>
<accession>A0A4P2QJK4</accession>
<dbReference type="InterPro" id="IPR005084">
    <property type="entry name" value="CBM6"/>
</dbReference>
<dbReference type="InterPro" id="IPR006584">
    <property type="entry name" value="Cellulose-bd_IV"/>
</dbReference>
<dbReference type="InterPro" id="IPR023296">
    <property type="entry name" value="Glyco_hydro_beta-prop_sf"/>
</dbReference>
<feature type="chain" id="PRO_5021022405" evidence="5">
    <location>
        <begin position="22"/>
        <end position="820"/>
    </location>
</feature>
<evidence type="ECO:0000256" key="3">
    <source>
        <dbReference type="ARBA" id="ARBA00022801"/>
    </source>
</evidence>
<name>A0A4P2QJK4_SORCE</name>
<dbReference type="PROSITE" id="PS51175">
    <property type="entry name" value="CBM6"/>
    <property type="match status" value="1"/>
</dbReference>
<dbReference type="Pfam" id="PF04616">
    <property type="entry name" value="Glyco_hydro_43"/>
    <property type="match status" value="1"/>
</dbReference>